<dbReference type="InterPro" id="IPR034164">
    <property type="entry name" value="Pepsin-like_dom"/>
</dbReference>
<evidence type="ECO:0000259" key="8">
    <source>
        <dbReference type="PROSITE" id="PS51767"/>
    </source>
</evidence>
<proteinExistence type="inferred from homology"/>
<dbReference type="GO" id="GO:0006508">
    <property type="term" value="P:proteolysis"/>
    <property type="evidence" value="ECO:0007669"/>
    <property type="project" value="UniProtKB-KW"/>
</dbReference>
<dbReference type="CDD" id="cd05471">
    <property type="entry name" value="pepsin_like"/>
    <property type="match status" value="1"/>
</dbReference>
<feature type="disulfide bond" evidence="4">
    <location>
        <begin position="80"/>
        <end position="85"/>
    </location>
</feature>
<dbReference type="InterPro" id="IPR001461">
    <property type="entry name" value="Aspartic_peptidase_A1"/>
</dbReference>
<evidence type="ECO:0000256" key="5">
    <source>
        <dbReference type="RuleBase" id="RU000454"/>
    </source>
</evidence>
<dbReference type="AlphaFoldDB" id="A0AAD6U659"/>
<dbReference type="GO" id="GO:0004190">
    <property type="term" value="F:aspartic-type endopeptidase activity"/>
    <property type="evidence" value="ECO:0007669"/>
    <property type="project" value="UniProtKB-KW"/>
</dbReference>
<dbReference type="Proteomes" id="UP001222325">
    <property type="component" value="Unassembled WGS sequence"/>
</dbReference>
<dbReference type="PANTHER" id="PTHR47966:SF51">
    <property type="entry name" value="BETA-SITE APP-CLEAVING ENZYME, ISOFORM A-RELATED"/>
    <property type="match status" value="1"/>
</dbReference>
<evidence type="ECO:0000256" key="6">
    <source>
        <dbReference type="SAM" id="MobiDB-lite"/>
    </source>
</evidence>
<keyword evidence="5" id="KW-0378">Hydrolase</keyword>
<sequence length="463" mass="48876">MYPRCPVFLFAVSVTAQQLGFTLPLSRIPGRPPRVGQALDNIPLVNSQHTYIINATIGGQVFRLVFDTGSSDLWIASTDCHDQDCLAVPRYSPGISATSTETGLLFELDYLVGKVHGQIAFDTVALGPYQVQSQVFATVDQTANLGLASTATSGILGFCFPDTAAIPATAGATLLENIMSSFEPSRRVFAFHLSRSSGFNDPSASFTLGALDPAFVQDPTLLALSPVARTGATYDYWKLPVLHFTFNGQPFTLSASRVIGADNPIAVLDTGTTLILGPSADVDALYALFGPAARNDPSAGYQVRCTHASLLGIVLGDPPREYLLHPADVAWAEGAAGGWCTGGIQPNDAVNAGDWLFGDVFLRNVYVAHYCTDQPVVGLLNLTNGTTALAEFRQERGPDMDGDEVDVNGTNADGGGDTTTGYVKRWARPASGMGARMFGAVAGGVGFVIGGVGAIGWRMWRGV</sequence>
<feature type="active site" evidence="3">
    <location>
        <position position="269"/>
    </location>
</feature>
<dbReference type="PRINTS" id="PR00792">
    <property type="entry name" value="PEPSIN"/>
</dbReference>
<protein>
    <submittedName>
        <fullName evidence="9">Aspartic peptidase domain-containing protein</fullName>
    </submittedName>
</protein>
<reference evidence="9" key="1">
    <citation type="submission" date="2023-03" db="EMBL/GenBank/DDBJ databases">
        <title>Massive genome expansion in bonnet fungi (Mycena s.s.) driven by repeated elements and novel gene families across ecological guilds.</title>
        <authorList>
            <consortium name="Lawrence Berkeley National Laboratory"/>
            <person name="Harder C.B."/>
            <person name="Miyauchi S."/>
            <person name="Viragh M."/>
            <person name="Kuo A."/>
            <person name="Thoen E."/>
            <person name="Andreopoulos B."/>
            <person name="Lu D."/>
            <person name="Skrede I."/>
            <person name="Drula E."/>
            <person name="Henrissat B."/>
            <person name="Morin E."/>
            <person name="Kohler A."/>
            <person name="Barry K."/>
            <person name="LaButti K."/>
            <person name="Morin E."/>
            <person name="Salamov A."/>
            <person name="Lipzen A."/>
            <person name="Mereny Z."/>
            <person name="Hegedus B."/>
            <person name="Baldrian P."/>
            <person name="Stursova M."/>
            <person name="Weitz H."/>
            <person name="Taylor A."/>
            <person name="Grigoriev I.V."/>
            <person name="Nagy L.G."/>
            <person name="Martin F."/>
            <person name="Kauserud H."/>
        </authorList>
    </citation>
    <scope>NUCLEOTIDE SEQUENCE</scope>
    <source>
        <strain evidence="9">CBHHK173m</strain>
    </source>
</reference>
<dbReference type="Pfam" id="PF00026">
    <property type="entry name" value="Asp"/>
    <property type="match status" value="1"/>
</dbReference>
<evidence type="ECO:0000256" key="1">
    <source>
        <dbReference type="ARBA" id="ARBA00007447"/>
    </source>
</evidence>
<comment type="similarity">
    <text evidence="1 5">Belongs to the peptidase A1 family.</text>
</comment>
<dbReference type="SUPFAM" id="SSF50630">
    <property type="entry name" value="Acid proteases"/>
    <property type="match status" value="1"/>
</dbReference>
<keyword evidence="2 5" id="KW-0064">Aspartyl protease</keyword>
<feature type="active site" evidence="3">
    <location>
        <position position="67"/>
    </location>
</feature>
<evidence type="ECO:0000256" key="7">
    <source>
        <dbReference type="SAM" id="Phobius"/>
    </source>
</evidence>
<feature type="domain" description="Peptidase A1" evidence="8">
    <location>
        <begin position="51"/>
        <end position="380"/>
    </location>
</feature>
<keyword evidence="4" id="KW-1015">Disulfide bond</keyword>
<keyword evidence="7" id="KW-0812">Transmembrane</keyword>
<dbReference type="PANTHER" id="PTHR47966">
    <property type="entry name" value="BETA-SITE APP-CLEAVING ENZYME, ISOFORM A-RELATED"/>
    <property type="match status" value="1"/>
</dbReference>
<feature type="transmembrane region" description="Helical" evidence="7">
    <location>
        <begin position="437"/>
        <end position="457"/>
    </location>
</feature>
<dbReference type="InterPro" id="IPR033121">
    <property type="entry name" value="PEPTIDASE_A1"/>
</dbReference>
<keyword evidence="10" id="KW-1185">Reference proteome</keyword>
<keyword evidence="7" id="KW-1133">Transmembrane helix</keyword>
<accession>A0AAD6U659</accession>
<dbReference type="PROSITE" id="PS00141">
    <property type="entry name" value="ASP_PROTEASE"/>
    <property type="match status" value="2"/>
</dbReference>
<keyword evidence="7" id="KW-0472">Membrane</keyword>
<dbReference type="InterPro" id="IPR021109">
    <property type="entry name" value="Peptidase_aspartic_dom_sf"/>
</dbReference>
<keyword evidence="5" id="KW-0645">Protease</keyword>
<evidence type="ECO:0000313" key="10">
    <source>
        <dbReference type="Proteomes" id="UP001222325"/>
    </source>
</evidence>
<evidence type="ECO:0000256" key="2">
    <source>
        <dbReference type="ARBA" id="ARBA00022750"/>
    </source>
</evidence>
<dbReference type="PROSITE" id="PS51767">
    <property type="entry name" value="PEPTIDASE_A1"/>
    <property type="match status" value="1"/>
</dbReference>
<dbReference type="EMBL" id="JARJCN010000022">
    <property type="protein sequence ID" value="KAJ7090259.1"/>
    <property type="molecule type" value="Genomic_DNA"/>
</dbReference>
<dbReference type="Gene3D" id="2.40.70.10">
    <property type="entry name" value="Acid Proteases"/>
    <property type="match status" value="2"/>
</dbReference>
<name>A0AAD6U659_9AGAR</name>
<feature type="region of interest" description="Disordered" evidence="6">
    <location>
        <begin position="397"/>
        <end position="420"/>
    </location>
</feature>
<evidence type="ECO:0000313" key="9">
    <source>
        <dbReference type="EMBL" id="KAJ7090259.1"/>
    </source>
</evidence>
<dbReference type="InterPro" id="IPR001969">
    <property type="entry name" value="Aspartic_peptidase_AS"/>
</dbReference>
<evidence type="ECO:0000256" key="4">
    <source>
        <dbReference type="PIRSR" id="PIRSR601461-2"/>
    </source>
</evidence>
<gene>
    <name evidence="9" type="ORF">B0H15DRAFT_979288</name>
</gene>
<evidence type="ECO:0000256" key="3">
    <source>
        <dbReference type="PIRSR" id="PIRSR601461-1"/>
    </source>
</evidence>
<organism evidence="9 10">
    <name type="scientific">Mycena belliarum</name>
    <dbReference type="NCBI Taxonomy" id="1033014"/>
    <lineage>
        <taxon>Eukaryota</taxon>
        <taxon>Fungi</taxon>
        <taxon>Dikarya</taxon>
        <taxon>Basidiomycota</taxon>
        <taxon>Agaricomycotina</taxon>
        <taxon>Agaricomycetes</taxon>
        <taxon>Agaricomycetidae</taxon>
        <taxon>Agaricales</taxon>
        <taxon>Marasmiineae</taxon>
        <taxon>Mycenaceae</taxon>
        <taxon>Mycena</taxon>
    </lineage>
</organism>
<comment type="caution">
    <text evidence="9">The sequence shown here is derived from an EMBL/GenBank/DDBJ whole genome shotgun (WGS) entry which is preliminary data.</text>
</comment>